<reference evidence="5 6" key="1">
    <citation type="journal article" date="2006" name="Int. J. Syst. Evol. Microbiol.">
        <title>Costertonia aggregata gen. nov., sp. nov., a mesophilic marine bacterium of the family Flavobacteriaceae, isolated from a mature biofilm.</title>
        <authorList>
            <person name="Kwon K.K."/>
            <person name="Lee Y.K."/>
            <person name="Lee H.K."/>
        </authorList>
    </citation>
    <scope>NUCLEOTIDE SEQUENCE [LARGE SCALE GENOMIC DNA]</scope>
    <source>
        <strain evidence="5 6">KCCM 42265</strain>
    </source>
</reference>
<evidence type="ECO:0000313" key="6">
    <source>
        <dbReference type="Proteomes" id="UP000509302"/>
    </source>
</evidence>
<organism evidence="5 6">
    <name type="scientific">Costertonia aggregata</name>
    <dbReference type="NCBI Taxonomy" id="343403"/>
    <lineage>
        <taxon>Bacteria</taxon>
        <taxon>Pseudomonadati</taxon>
        <taxon>Bacteroidota</taxon>
        <taxon>Flavobacteriia</taxon>
        <taxon>Flavobacteriales</taxon>
        <taxon>Flavobacteriaceae</taxon>
        <taxon>Costertonia</taxon>
    </lineage>
</organism>
<dbReference type="GO" id="GO:0003677">
    <property type="term" value="F:DNA binding"/>
    <property type="evidence" value="ECO:0007669"/>
    <property type="project" value="UniProtKB-KW"/>
</dbReference>
<evidence type="ECO:0000256" key="2">
    <source>
        <dbReference type="ARBA" id="ARBA00023125"/>
    </source>
</evidence>
<gene>
    <name evidence="5" type="ORF">HYG79_03110</name>
</gene>
<dbReference type="SUPFAM" id="SSF53822">
    <property type="entry name" value="Periplasmic binding protein-like I"/>
    <property type="match status" value="1"/>
</dbReference>
<keyword evidence="2" id="KW-0238">DNA-binding</keyword>
<dbReference type="GO" id="GO:0003700">
    <property type="term" value="F:DNA-binding transcription factor activity"/>
    <property type="evidence" value="ECO:0007669"/>
    <property type="project" value="InterPro"/>
</dbReference>
<dbReference type="InterPro" id="IPR036388">
    <property type="entry name" value="WH-like_DNA-bd_sf"/>
</dbReference>
<dbReference type="InterPro" id="IPR028082">
    <property type="entry name" value="Peripla_BP_I"/>
</dbReference>
<keyword evidence="6" id="KW-1185">Reference proteome</keyword>
<dbReference type="Pfam" id="PF00392">
    <property type="entry name" value="GntR"/>
    <property type="match status" value="1"/>
</dbReference>
<dbReference type="EMBL" id="CP058595">
    <property type="protein sequence ID" value="QLG44374.1"/>
    <property type="molecule type" value="Genomic_DNA"/>
</dbReference>
<dbReference type="PROSITE" id="PS50949">
    <property type="entry name" value="HTH_GNTR"/>
    <property type="match status" value="1"/>
</dbReference>
<dbReference type="InterPro" id="IPR000524">
    <property type="entry name" value="Tscrpt_reg_HTH_GntR"/>
</dbReference>
<dbReference type="Gene3D" id="3.40.50.2300">
    <property type="match status" value="2"/>
</dbReference>
<evidence type="ECO:0000259" key="4">
    <source>
        <dbReference type="PROSITE" id="PS50949"/>
    </source>
</evidence>
<dbReference type="SUPFAM" id="SSF46785">
    <property type="entry name" value="Winged helix' DNA-binding domain"/>
    <property type="match status" value="1"/>
</dbReference>
<feature type="domain" description="HTH gntR-type" evidence="4">
    <location>
        <begin position="16"/>
        <end position="84"/>
    </location>
</feature>
<evidence type="ECO:0000256" key="3">
    <source>
        <dbReference type="ARBA" id="ARBA00023163"/>
    </source>
</evidence>
<name>A0A7H9ALX3_9FLAO</name>
<dbReference type="AlphaFoldDB" id="A0A7H9ALX3"/>
<dbReference type="KEGG" id="cagg:HYG79_03110"/>
<proteinExistence type="predicted"/>
<dbReference type="Gene3D" id="1.10.10.10">
    <property type="entry name" value="Winged helix-like DNA-binding domain superfamily/Winged helix DNA-binding domain"/>
    <property type="match status" value="1"/>
</dbReference>
<dbReference type="PANTHER" id="PTHR38445:SF10">
    <property type="entry name" value="GNTR-FAMILY TRANSCRIPTIONAL REGULATOR"/>
    <property type="match status" value="1"/>
</dbReference>
<dbReference type="InterPro" id="IPR036390">
    <property type="entry name" value="WH_DNA-bd_sf"/>
</dbReference>
<sequence length="337" mass="38914">MSLITKIKELETVNTLSKHEQLVLGIIDAIDSGILSTGDQLPSINNMVNEVGFARKTIVKAYEELKERGLVESKKLKGYFIISQETKVTLRIALLLFSFQRFQEEFYNTFRKELGKKFQIDVFFHHNNKSIFETIMTNVMGKYGMYVVAPIPDKAVAPKLRLIEPKKLLIIDRYLSLGNEYSFISQEFEESTYLKLIELLPAIKRFKKFVLFYREDSDYPKGVLNAFKRFLGDYSINGKVKETYKSSSLKKGDLYFFISDTLLWDVVRDAHNYQYKIGKDIGLLSHNDHVIKELVFGGITTISTDFKAMAIRAAKHIKNQETTQLIMPSDLIRRNSL</sequence>
<keyword evidence="1" id="KW-0805">Transcription regulation</keyword>
<dbReference type="RefSeq" id="WP_179240708.1">
    <property type="nucleotide sequence ID" value="NZ_CP058595.1"/>
</dbReference>
<protein>
    <submittedName>
        <fullName evidence="5">GntR family transcriptional regulator</fullName>
    </submittedName>
</protein>
<dbReference type="PANTHER" id="PTHR38445">
    <property type="entry name" value="HTH-TYPE TRANSCRIPTIONAL REPRESSOR YTRA"/>
    <property type="match status" value="1"/>
</dbReference>
<dbReference type="SMART" id="SM00345">
    <property type="entry name" value="HTH_GNTR"/>
    <property type="match status" value="1"/>
</dbReference>
<dbReference type="CDD" id="cd07377">
    <property type="entry name" value="WHTH_GntR"/>
    <property type="match status" value="1"/>
</dbReference>
<evidence type="ECO:0000256" key="1">
    <source>
        <dbReference type="ARBA" id="ARBA00023015"/>
    </source>
</evidence>
<keyword evidence="3" id="KW-0804">Transcription</keyword>
<accession>A0A7H9ALX3</accession>
<evidence type="ECO:0000313" key="5">
    <source>
        <dbReference type="EMBL" id="QLG44374.1"/>
    </source>
</evidence>
<dbReference type="Proteomes" id="UP000509302">
    <property type="component" value="Chromosome"/>
</dbReference>